<dbReference type="AlphaFoldDB" id="A0A8H6L801"/>
<keyword evidence="2" id="KW-1185">Reference proteome</keyword>
<reference evidence="1 2" key="1">
    <citation type="journal article" date="2020" name="Genomics">
        <title>Complete, high-quality genomes from long-read metagenomic sequencing of two wolf lichen thalli reveals enigmatic genome architecture.</title>
        <authorList>
            <person name="McKenzie S.K."/>
            <person name="Walston R.F."/>
            <person name="Allen J.L."/>
        </authorList>
    </citation>
    <scope>NUCLEOTIDE SEQUENCE [LARGE SCALE GENOMIC DNA]</scope>
    <source>
        <strain evidence="1">WasteWater2</strain>
    </source>
</reference>
<dbReference type="GeneID" id="59284432"/>
<dbReference type="EMBL" id="JACCJC010000007">
    <property type="protein sequence ID" value="KAF6238889.1"/>
    <property type="molecule type" value="Genomic_DNA"/>
</dbReference>
<gene>
    <name evidence="1" type="ORF">HO173_002761</name>
</gene>
<dbReference type="RefSeq" id="XP_037168185.1">
    <property type="nucleotide sequence ID" value="XM_037304692.1"/>
</dbReference>
<accession>A0A8H6L801</accession>
<evidence type="ECO:0000313" key="2">
    <source>
        <dbReference type="Proteomes" id="UP000578531"/>
    </source>
</evidence>
<proteinExistence type="predicted"/>
<dbReference type="Proteomes" id="UP000578531">
    <property type="component" value="Unassembled WGS sequence"/>
</dbReference>
<evidence type="ECO:0000313" key="1">
    <source>
        <dbReference type="EMBL" id="KAF6238889.1"/>
    </source>
</evidence>
<protein>
    <submittedName>
        <fullName evidence="1">Uncharacterized protein</fullName>
    </submittedName>
</protein>
<organism evidence="1 2">
    <name type="scientific">Letharia columbiana</name>
    <dbReference type="NCBI Taxonomy" id="112416"/>
    <lineage>
        <taxon>Eukaryota</taxon>
        <taxon>Fungi</taxon>
        <taxon>Dikarya</taxon>
        <taxon>Ascomycota</taxon>
        <taxon>Pezizomycotina</taxon>
        <taxon>Lecanoromycetes</taxon>
        <taxon>OSLEUM clade</taxon>
        <taxon>Lecanoromycetidae</taxon>
        <taxon>Lecanorales</taxon>
        <taxon>Lecanorineae</taxon>
        <taxon>Parmeliaceae</taxon>
        <taxon>Letharia</taxon>
    </lineage>
</organism>
<comment type="caution">
    <text evidence="1">The sequence shown here is derived from an EMBL/GenBank/DDBJ whole genome shotgun (WGS) entry which is preliminary data.</text>
</comment>
<sequence length="105" mass="11910">MVDDAPLVMLNEKDFYETVRVIFDSPYEASCSIFMMIIGLPDFASLGVMQNLKIMAHHLLAVEKFPSTNRLSAFLKKNGQRIPSDRAVTDLELARRYLSEKAVKT</sequence>
<name>A0A8H6L801_9LECA</name>